<dbReference type="EMBL" id="BBNU01000010">
    <property type="protein sequence ID" value="GAL80295.1"/>
    <property type="molecule type" value="Genomic_DNA"/>
</dbReference>
<dbReference type="RefSeq" id="WP_081958668.1">
    <property type="nucleotide sequence ID" value="NZ_BBNU01000010.1"/>
</dbReference>
<feature type="transmembrane region" description="Helical" evidence="1">
    <location>
        <begin position="20"/>
        <end position="45"/>
    </location>
</feature>
<evidence type="ECO:0000313" key="3">
    <source>
        <dbReference type="EMBL" id="GAL80295.1"/>
    </source>
</evidence>
<dbReference type="STRING" id="221126.SAMN04489722_101207"/>
<feature type="transmembrane region" description="Helical" evidence="1">
    <location>
        <begin position="210"/>
        <end position="232"/>
    </location>
</feature>
<feature type="transmembrane region" description="Helical" evidence="1">
    <location>
        <begin position="153"/>
        <end position="171"/>
    </location>
</feature>
<feature type="domain" description="HTH luxR-type" evidence="2">
    <location>
        <begin position="247"/>
        <end position="304"/>
    </location>
</feature>
<keyword evidence="1" id="KW-0472">Membrane</keyword>
<dbReference type="SMART" id="SM00421">
    <property type="entry name" value="HTH_LUXR"/>
    <property type="match status" value="1"/>
</dbReference>
<comment type="caution">
    <text evidence="3">The sequence shown here is derived from an EMBL/GenBank/DDBJ whole genome shotgun (WGS) entry which is preliminary data.</text>
</comment>
<name>A0A090WT38_9FLAO</name>
<dbReference type="SUPFAM" id="SSF46894">
    <property type="entry name" value="C-terminal effector domain of the bipartite response regulators"/>
    <property type="match status" value="1"/>
</dbReference>
<feature type="transmembrane region" description="Helical" evidence="1">
    <location>
        <begin position="118"/>
        <end position="141"/>
    </location>
</feature>
<feature type="transmembrane region" description="Helical" evidence="1">
    <location>
        <begin position="86"/>
        <end position="106"/>
    </location>
</feature>
<keyword evidence="1" id="KW-0812">Transmembrane</keyword>
<evidence type="ECO:0000259" key="2">
    <source>
        <dbReference type="SMART" id="SM00421"/>
    </source>
</evidence>
<dbReference type="CDD" id="cd06170">
    <property type="entry name" value="LuxR_C_like"/>
    <property type="match status" value="1"/>
</dbReference>
<dbReference type="Proteomes" id="UP000029643">
    <property type="component" value="Unassembled WGS sequence"/>
</dbReference>
<dbReference type="GO" id="GO:0003677">
    <property type="term" value="F:DNA binding"/>
    <property type="evidence" value="ECO:0007669"/>
    <property type="project" value="UniProtKB-KW"/>
</dbReference>
<accession>A0A090WT38</accession>
<gene>
    <name evidence="3" type="ORF">JCM19274_585</name>
</gene>
<evidence type="ECO:0000256" key="1">
    <source>
        <dbReference type="SAM" id="Phobius"/>
    </source>
</evidence>
<dbReference type="GO" id="GO:0006355">
    <property type="term" value="P:regulation of DNA-templated transcription"/>
    <property type="evidence" value="ECO:0007669"/>
    <property type="project" value="InterPro"/>
</dbReference>
<proteinExistence type="predicted"/>
<organism evidence="3 4">
    <name type="scientific">Algibacter lectus</name>
    <dbReference type="NCBI Taxonomy" id="221126"/>
    <lineage>
        <taxon>Bacteria</taxon>
        <taxon>Pseudomonadati</taxon>
        <taxon>Bacteroidota</taxon>
        <taxon>Flavobacteriia</taxon>
        <taxon>Flavobacteriales</taxon>
        <taxon>Flavobacteriaceae</taxon>
        <taxon>Algibacter</taxon>
    </lineage>
</organism>
<keyword evidence="3" id="KW-0238">DNA-binding</keyword>
<dbReference type="InterPro" id="IPR000792">
    <property type="entry name" value="Tscrpt_reg_LuxR_C"/>
</dbReference>
<sequence>MFLLIQKYKYTPPQYEYISSMHWIVLFTCILIGFTIIFQVFYICYSNQKPSKEKLRYLYLAILFLLYNVFNGLLPNTSLPGPLILQYVITYGISIFMCIYLIWYLYNEFNIITPNYFFQVKNLTVILSVSFLLLFIVPYFFSYSLNSSRSLFLILPILLSSIFFIYFLKVITKEVKRQRYFKIQTYLGLCSILSIVLLPLLTFFGDFQPITQPVVSAAFFLVTTMEINSYLYRLKNTHTLKLNVGRQYNFTNRENEIALQIIKKNSYKQIAQNMFIAYGTVRKHASNIYIKSNCASRKDFIKKFKK</sequence>
<dbReference type="AlphaFoldDB" id="A0A090WT38"/>
<protein>
    <submittedName>
        <fullName evidence="3">DNA-binding response regulator</fullName>
    </submittedName>
</protein>
<feature type="transmembrane region" description="Helical" evidence="1">
    <location>
        <begin position="57"/>
        <end position="74"/>
    </location>
</feature>
<dbReference type="InterPro" id="IPR036388">
    <property type="entry name" value="WH-like_DNA-bd_sf"/>
</dbReference>
<feature type="transmembrane region" description="Helical" evidence="1">
    <location>
        <begin position="183"/>
        <end position="204"/>
    </location>
</feature>
<evidence type="ECO:0000313" key="4">
    <source>
        <dbReference type="Proteomes" id="UP000029643"/>
    </source>
</evidence>
<dbReference type="Pfam" id="PF00196">
    <property type="entry name" value="GerE"/>
    <property type="match status" value="1"/>
</dbReference>
<dbReference type="Gene3D" id="1.10.10.10">
    <property type="entry name" value="Winged helix-like DNA-binding domain superfamily/Winged helix DNA-binding domain"/>
    <property type="match status" value="1"/>
</dbReference>
<dbReference type="InterPro" id="IPR016032">
    <property type="entry name" value="Sig_transdc_resp-reg_C-effctor"/>
</dbReference>
<keyword evidence="1" id="KW-1133">Transmembrane helix</keyword>
<reference evidence="3 4" key="1">
    <citation type="journal article" date="2014" name="Genome Announc.">
        <title>Draft Genome Sequences of Marine Flavobacterium Algibacter lectus Strains SS8 and NR4.</title>
        <authorList>
            <person name="Takatani N."/>
            <person name="Nakanishi M."/>
            <person name="Meirelles P."/>
            <person name="Mino S."/>
            <person name="Suda W."/>
            <person name="Oshima K."/>
            <person name="Hattori M."/>
            <person name="Ohkuma M."/>
            <person name="Hosokawa M."/>
            <person name="Miyashita K."/>
            <person name="Thompson F.L."/>
            <person name="Niwa A."/>
            <person name="Sawabe T."/>
            <person name="Sawabe T."/>
        </authorList>
    </citation>
    <scope>NUCLEOTIDE SEQUENCE [LARGE SCALE GENOMIC DNA]</scope>
    <source>
        <strain evidence="4">JCM19274</strain>
    </source>
</reference>